<gene>
    <name evidence="2" type="ORF">AAK873_12170</name>
</gene>
<dbReference type="EC" id="2.4.-.-" evidence="2"/>
<dbReference type="Gene3D" id="3.40.50.2000">
    <property type="entry name" value="Glycogen Phosphorylase B"/>
    <property type="match status" value="1"/>
</dbReference>
<accession>A0ABV4CY72</accession>
<comment type="caution">
    <text evidence="2">The sequence shown here is derived from an EMBL/GenBank/DDBJ whole genome shotgun (WGS) entry which is preliminary data.</text>
</comment>
<protein>
    <submittedName>
        <fullName evidence="2">Glycosyltransferase</fullName>
        <ecNumber evidence="2">2.4.-.-</ecNumber>
    </submittedName>
</protein>
<evidence type="ECO:0000256" key="1">
    <source>
        <dbReference type="SAM" id="Phobius"/>
    </source>
</evidence>
<keyword evidence="1" id="KW-0812">Transmembrane</keyword>
<organism evidence="2 3">
    <name type="scientific">Heminiphilus faecis</name>
    <dbReference type="NCBI Taxonomy" id="2601703"/>
    <lineage>
        <taxon>Bacteria</taxon>
        <taxon>Pseudomonadati</taxon>
        <taxon>Bacteroidota</taxon>
        <taxon>Bacteroidia</taxon>
        <taxon>Bacteroidales</taxon>
        <taxon>Muribaculaceae</taxon>
        <taxon>Heminiphilus</taxon>
    </lineage>
</organism>
<dbReference type="Pfam" id="PF13692">
    <property type="entry name" value="Glyco_trans_1_4"/>
    <property type="match status" value="1"/>
</dbReference>
<evidence type="ECO:0000313" key="3">
    <source>
        <dbReference type="Proteomes" id="UP001565200"/>
    </source>
</evidence>
<sequence>MAKNKLMILDVQHPLGTLTDVLKWCEYLCDDYDITLLCFKGIEPVKIKGVKVVALRYFKSGIIRNMLFVFNALYYLSTFRGAVFIVYFRHCGMLRRLFGKLSFHLDIRSLSVDCDESVRIRENDFMKRECARFDSVSSLSSGVIKQLGRGDIKLLPIGADKISTVPKVYGKDLRLLYVGTFLGRHLEHTLEGMAIFRKRNPDAVVTYDIVGGGEPCDDAFIKRSIDDFGLHDSVVLHGPVPHGALAEYFDRANIGVSYIPITDYYDFQPPTKTYEYIRSGLYTIATATYENRKLIKSGTGTLIDDTPEGFAYGLECYMKERDNLSYDNISGSLDDSSWKVVIDRYMRPILDSFNR</sequence>
<dbReference type="GO" id="GO:0016757">
    <property type="term" value="F:glycosyltransferase activity"/>
    <property type="evidence" value="ECO:0007669"/>
    <property type="project" value="UniProtKB-KW"/>
</dbReference>
<keyword evidence="2" id="KW-0328">Glycosyltransferase</keyword>
<proteinExistence type="predicted"/>
<dbReference type="RefSeq" id="WP_121700237.1">
    <property type="nucleotide sequence ID" value="NZ_JBCLPP010000043.1"/>
</dbReference>
<evidence type="ECO:0000313" key="2">
    <source>
        <dbReference type="EMBL" id="MEY8246364.1"/>
    </source>
</evidence>
<name>A0ABV4CY72_9BACT</name>
<dbReference type="Proteomes" id="UP001565200">
    <property type="component" value="Unassembled WGS sequence"/>
</dbReference>
<reference evidence="2 3" key="1">
    <citation type="submission" date="2024-03" db="EMBL/GenBank/DDBJ databases">
        <title>Mouse gut bacterial collection (mGBC) of GemPharmatech.</title>
        <authorList>
            <person name="He Y."/>
            <person name="Dong L."/>
            <person name="Wu D."/>
            <person name="Gao X."/>
            <person name="Lin Z."/>
        </authorList>
    </citation>
    <scope>NUCLEOTIDE SEQUENCE [LARGE SCALE GENOMIC DNA]</scope>
    <source>
        <strain evidence="2 3">54-13</strain>
    </source>
</reference>
<feature type="transmembrane region" description="Helical" evidence="1">
    <location>
        <begin position="66"/>
        <end position="88"/>
    </location>
</feature>
<keyword evidence="2" id="KW-0808">Transferase</keyword>
<keyword evidence="3" id="KW-1185">Reference proteome</keyword>
<keyword evidence="1" id="KW-0472">Membrane</keyword>
<dbReference type="SUPFAM" id="SSF53756">
    <property type="entry name" value="UDP-Glycosyltransferase/glycogen phosphorylase"/>
    <property type="match status" value="1"/>
</dbReference>
<keyword evidence="1" id="KW-1133">Transmembrane helix</keyword>
<dbReference type="EMBL" id="JBCLPP010000043">
    <property type="protein sequence ID" value="MEY8246364.1"/>
    <property type="molecule type" value="Genomic_DNA"/>
</dbReference>